<dbReference type="RefSeq" id="WP_146504632.1">
    <property type="nucleotide sequence ID" value="NZ_SJPG01000001.1"/>
</dbReference>
<dbReference type="Proteomes" id="UP000316095">
    <property type="component" value="Unassembled WGS sequence"/>
</dbReference>
<sequence>MRIFHPILRVGYILATGLTMVTSGISAEKISETETKAAGLLKQAIQKSSRNEDGGAALLDAAEQARATLNPNHYTVELLNDAIKDYKNRSDASQFQKALRNCQESITFRPVGEAKQPVGFPEWTPLHVIEFKKYPEYRMAEVQMKDSGNRSFWMLFNHIKRNKIAMTAPVEIGYDSNNENANEASMAFLYRDQDLGKPGNDQADSSVVVKDVPAMQVVSIGCRGNMNEQEVEAAREKLEEWLVDHPKYKISGNLRKLGYNSPMVPSFMRYYEVQIPVELK</sequence>
<keyword evidence="2" id="KW-1185">Reference proteome</keyword>
<comment type="caution">
    <text evidence="1">The sequence shown here is derived from an EMBL/GenBank/DDBJ whole genome shotgun (WGS) entry which is preliminary data.</text>
</comment>
<evidence type="ECO:0000313" key="1">
    <source>
        <dbReference type="EMBL" id="TWT62813.1"/>
    </source>
</evidence>
<dbReference type="EMBL" id="SJPG01000001">
    <property type="protein sequence ID" value="TWT62813.1"/>
    <property type="molecule type" value="Genomic_DNA"/>
</dbReference>
<dbReference type="Pfam" id="PF04832">
    <property type="entry name" value="SOUL"/>
    <property type="match status" value="1"/>
</dbReference>
<evidence type="ECO:0000313" key="2">
    <source>
        <dbReference type="Proteomes" id="UP000316095"/>
    </source>
</evidence>
<name>A0A5C5XKB7_9PLAN</name>
<gene>
    <name evidence="1" type="ORF">Pan54_35590</name>
</gene>
<dbReference type="InterPro" id="IPR011256">
    <property type="entry name" value="Reg_factor_effector_dom_sf"/>
</dbReference>
<accession>A0A5C5XKB7</accession>
<dbReference type="AlphaFoldDB" id="A0A5C5XKB7"/>
<dbReference type="SUPFAM" id="SSF55136">
    <property type="entry name" value="Probable bacterial effector-binding domain"/>
    <property type="match status" value="1"/>
</dbReference>
<proteinExistence type="predicted"/>
<organism evidence="1 2">
    <name type="scientific">Rubinisphaera italica</name>
    <dbReference type="NCBI Taxonomy" id="2527969"/>
    <lineage>
        <taxon>Bacteria</taxon>
        <taxon>Pseudomonadati</taxon>
        <taxon>Planctomycetota</taxon>
        <taxon>Planctomycetia</taxon>
        <taxon>Planctomycetales</taxon>
        <taxon>Planctomycetaceae</taxon>
        <taxon>Rubinisphaera</taxon>
    </lineage>
</organism>
<dbReference type="InterPro" id="IPR006917">
    <property type="entry name" value="SOUL_heme-bd"/>
</dbReference>
<dbReference type="OrthoDB" id="263408at2"/>
<dbReference type="Gene3D" id="3.20.80.10">
    <property type="entry name" value="Regulatory factor, effector binding domain"/>
    <property type="match status" value="1"/>
</dbReference>
<protein>
    <submittedName>
        <fullName evidence="1">SOUL heme-binding protein</fullName>
    </submittedName>
</protein>
<reference evidence="1 2" key="1">
    <citation type="submission" date="2019-02" db="EMBL/GenBank/DDBJ databases">
        <title>Deep-cultivation of Planctomycetes and their phenomic and genomic characterization uncovers novel biology.</title>
        <authorList>
            <person name="Wiegand S."/>
            <person name="Jogler M."/>
            <person name="Boedeker C."/>
            <person name="Pinto D."/>
            <person name="Vollmers J."/>
            <person name="Rivas-Marin E."/>
            <person name="Kohn T."/>
            <person name="Peeters S.H."/>
            <person name="Heuer A."/>
            <person name="Rast P."/>
            <person name="Oberbeckmann S."/>
            <person name="Bunk B."/>
            <person name="Jeske O."/>
            <person name="Meyerdierks A."/>
            <person name="Storesund J.E."/>
            <person name="Kallscheuer N."/>
            <person name="Luecker S."/>
            <person name="Lage O.M."/>
            <person name="Pohl T."/>
            <person name="Merkel B.J."/>
            <person name="Hornburger P."/>
            <person name="Mueller R.-W."/>
            <person name="Bruemmer F."/>
            <person name="Labrenz M."/>
            <person name="Spormann A.M."/>
            <person name="Op Den Camp H."/>
            <person name="Overmann J."/>
            <person name="Amann R."/>
            <person name="Jetten M.S.M."/>
            <person name="Mascher T."/>
            <person name="Medema M.H."/>
            <person name="Devos D.P."/>
            <person name="Kaster A.-K."/>
            <person name="Ovreas L."/>
            <person name="Rohde M."/>
            <person name="Galperin M.Y."/>
            <person name="Jogler C."/>
        </authorList>
    </citation>
    <scope>NUCLEOTIDE SEQUENCE [LARGE SCALE GENOMIC DNA]</scope>
    <source>
        <strain evidence="1 2">Pan54</strain>
    </source>
</reference>